<evidence type="ECO:0000313" key="2">
    <source>
        <dbReference type="Proteomes" id="UP000535305"/>
    </source>
</evidence>
<comment type="caution">
    <text evidence="1">The sequence shown here is derived from an EMBL/GenBank/DDBJ whole genome shotgun (WGS) entry which is preliminary data.</text>
</comment>
<keyword evidence="2" id="KW-1185">Reference proteome</keyword>
<sequence length="300" mass="35332">MRLEQFLDFRILDNGKYIEPSIDYANGIINISFKVENKDLEIELFSGRKDSEGNKIYGKVKRIRKKEEVIELSEEEMGIQRTIRHTVPCEVYEKTLKETLAYLIGNKIAKDLKEASSYIIKATTHQLDLQKIITGIVGYGAFFDKYINKPNELIHLIESVLSLEYLSLEQLYNLLCYEVDNFNIALKAFRQTSGKNPSTQSLLDFFVAMQDKYKELKEYDLFYNINEEYEQRNRNIFIIASHSKNTYIGIYWDKFKSVFALCGFAIYNPEQENVFSSKDYIKKYHKLLRENEKLLNLKFI</sequence>
<dbReference type="AlphaFoldDB" id="A0A7U8G916"/>
<proteinExistence type="predicted"/>
<name>A0A7U8G916_CAMUP</name>
<organism evidence="1 2">
    <name type="scientific">Campylobacter upsaliensis</name>
    <dbReference type="NCBI Taxonomy" id="28080"/>
    <lineage>
        <taxon>Bacteria</taxon>
        <taxon>Pseudomonadati</taxon>
        <taxon>Campylobacterota</taxon>
        <taxon>Epsilonproteobacteria</taxon>
        <taxon>Campylobacterales</taxon>
        <taxon>Campylobacteraceae</taxon>
        <taxon>Campylobacter</taxon>
    </lineage>
</organism>
<evidence type="ECO:0000313" key="1">
    <source>
        <dbReference type="EMBL" id="EAJ1622435.1"/>
    </source>
</evidence>
<dbReference type="EMBL" id="AABVLA010000032">
    <property type="protein sequence ID" value="EAJ1622435.1"/>
    <property type="molecule type" value="Genomic_DNA"/>
</dbReference>
<gene>
    <name evidence="1" type="ORF">CT510_07245</name>
</gene>
<reference evidence="1 2" key="1">
    <citation type="submission" date="2018-06" db="EMBL/GenBank/DDBJ databases">
        <authorList>
            <consortium name="PulseNet: The National Subtyping Network for Foodborne Disease Surveillance"/>
            <person name="Tarr C.L."/>
            <person name="Trees E."/>
            <person name="Katz L.S."/>
            <person name="Carleton-Romer H.A."/>
            <person name="Stroika S."/>
            <person name="Kucerova Z."/>
            <person name="Roache K.F."/>
            <person name="Sabol A.L."/>
            <person name="Besser J."/>
            <person name="Gerner-Smidt P."/>
        </authorList>
    </citation>
    <scope>NUCLEOTIDE SEQUENCE [LARGE SCALE GENOMIC DNA]</scope>
    <source>
        <strain evidence="1 2">PNUSAC003104</strain>
    </source>
</reference>
<dbReference type="Proteomes" id="UP000535305">
    <property type="component" value="Unassembled WGS sequence"/>
</dbReference>
<accession>A0A7U8G916</accession>
<protein>
    <submittedName>
        <fullName evidence="1">Uncharacterized protein</fullName>
    </submittedName>
</protein>